<accession>A0ABY7VRX7</accession>
<feature type="domain" description="KAP NTPase" evidence="1">
    <location>
        <begin position="32"/>
        <end position="310"/>
    </location>
</feature>
<dbReference type="SUPFAM" id="SSF52540">
    <property type="entry name" value="P-loop containing nucleoside triphosphate hydrolases"/>
    <property type="match status" value="1"/>
</dbReference>
<reference evidence="2 3" key="1">
    <citation type="submission" date="2023-02" db="EMBL/GenBank/DDBJ databases">
        <title>Genome sequence of Lentisphaera profundi SAORIC-696.</title>
        <authorList>
            <person name="Kim e."/>
            <person name="Cho J.-C."/>
            <person name="Choi A."/>
            <person name="Kang I."/>
        </authorList>
    </citation>
    <scope>NUCLEOTIDE SEQUENCE [LARGE SCALE GENOMIC DNA]</scope>
    <source>
        <strain evidence="2 3">SAORIC-696</strain>
    </source>
</reference>
<dbReference type="InterPro" id="IPR027417">
    <property type="entry name" value="P-loop_NTPase"/>
</dbReference>
<organism evidence="2 3">
    <name type="scientific">Lentisphaera profundi</name>
    <dbReference type="NCBI Taxonomy" id="1658616"/>
    <lineage>
        <taxon>Bacteria</taxon>
        <taxon>Pseudomonadati</taxon>
        <taxon>Lentisphaerota</taxon>
        <taxon>Lentisphaeria</taxon>
        <taxon>Lentisphaerales</taxon>
        <taxon>Lentisphaeraceae</taxon>
        <taxon>Lentisphaera</taxon>
    </lineage>
</organism>
<dbReference type="InterPro" id="IPR011646">
    <property type="entry name" value="KAP_P-loop"/>
</dbReference>
<keyword evidence="3" id="KW-1185">Reference proteome</keyword>
<dbReference type="EMBL" id="CP117811">
    <property type="protein sequence ID" value="WDE96960.1"/>
    <property type="molecule type" value="Genomic_DNA"/>
</dbReference>
<dbReference type="RefSeq" id="WP_274151059.1">
    <property type="nucleotide sequence ID" value="NZ_CP117811.1"/>
</dbReference>
<dbReference type="Proteomes" id="UP001214250">
    <property type="component" value="Chromosome 1"/>
</dbReference>
<proteinExistence type="predicted"/>
<evidence type="ECO:0000259" key="1">
    <source>
        <dbReference type="Pfam" id="PF07693"/>
    </source>
</evidence>
<evidence type="ECO:0000313" key="2">
    <source>
        <dbReference type="EMBL" id="WDE96960.1"/>
    </source>
</evidence>
<dbReference type="Gene3D" id="3.40.50.300">
    <property type="entry name" value="P-loop containing nucleotide triphosphate hydrolases"/>
    <property type="match status" value="1"/>
</dbReference>
<evidence type="ECO:0000313" key="3">
    <source>
        <dbReference type="Proteomes" id="UP001214250"/>
    </source>
</evidence>
<dbReference type="Pfam" id="PF07693">
    <property type="entry name" value="KAP_NTPase"/>
    <property type="match status" value="1"/>
</dbReference>
<protein>
    <submittedName>
        <fullName evidence="2">P-loop NTPase fold protein</fullName>
    </submittedName>
</protein>
<name>A0ABY7VRX7_9BACT</name>
<sequence length="444" mass="51735">MVENYSLKNREYSPSGDSAFESDAFKGRDGDRAKFAEVLTRFLENTQSDFVLNIDSEWGSGKTYFLREWQKQLLSENKLCIYFNAWKHDHEENAFPPIFATIADNLPRNDQKQKDIYNSILDTGGKLILGLGKKFIGDETVDAITDVFGQKVIDSFQNKQSELENYKTSLQKSTDLSSNGKVFIFIDELDRCRPSFSVEVLEKIKHFFEIDNIIFVIATDNDQLSATVKKFYGDEFSASKYLERFFDQQTILPKPDTCGFIELIFEKYPMPYANRISQSDNSPELSKRLMSSLFNDFNIELRTINRMYSKIFLIMNSSDKNLNLFLVQLFVIMEDIKLDFFYFLKSESSRNETLHLAYKRMTGNDVNVLKSDRFYNDVLNLKITTFNIGISQCYELVLGMKNNNHDSRLVRELKTDHNDRTTRSDYLKDHFDAMNLFNNDILES</sequence>
<gene>
    <name evidence="2" type="ORF">PQO03_03165</name>
</gene>